<sequence length="209" mass="24551">MVTRNILLISVTTMTTTKKYLALDGVACTTKSTILSHMAKQDGYTVHLIDYKEITDLLKLGEDPIVDGMVYMMYRCNYTVKNQEHNRHLFDREPASAIIYRLIFSKHDDATIQNYCNIMKRLKQTHIQQWQSIILLPCFGQEQLVVEMMTARNNGIDWLDVEYVNRQRRVFLIWAHVMDYMVVYIDYTKNLDEQQQKVCSMIESAFSSE</sequence>
<organismHost>
    <name type="scientific">Cydia pomonella</name>
    <name type="common">Codling moth</name>
    <dbReference type="NCBI Taxonomy" id="82600"/>
</organismHost>
<gene>
    <name evidence="1" type="primary">orf16</name>
</gene>
<dbReference type="SUPFAM" id="SSF52540">
    <property type="entry name" value="P-loop containing nucleoside triphosphate hydrolases"/>
    <property type="match status" value="1"/>
</dbReference>
<evidence type="ECO:0000313" key="5">
    <source>
        <dbReference type="EMBL" id="QGZ00038.1"/>
    </source>
</evidence>
<evidence type="ECO:0000313" key="2">
    <source>
        <dbReference type="EMBL" id="QGY99470.1"/>
    </source>
</evidence>
<dbReference type="EMBL" id="MN696167">
    <property type="protein sequence ID" value="QGY99612.1"/>
    <property type="molecule type" value="Genomic_DNA"/>
</dbReference>
<dbReference type="EMBL" id="MN696170">
    <property type="protein sequence ID" value="QGZ00038.1"/>
    <property type="molecule type" value="Genomic_DNA"/>
</dbReference>
<proteinExistence type="predicted"/>
<protein>
    <submittedName>
        <fullName evidence="1">ORF16</fullName>
    </submittedName>
</protein>
<evidence type="ECO:0000313" key="3">
    <source>
        <dbReference type="EMBL" id="QGY99612.1"/>
    </source>
</evidence>
<dbReference type="EMBL" id="MN696169">
    <property type="protein sequence ID" value="QGY99895.1"/>
    <property type="molecule type" value="Genomic_DNA"/>
</dbReference>
<accession>A0A097P0K1</accession>
<organism evidence="1">
    <name type="scientific">Cydia pomonella granulosis virus</name>
    <name type="common">CpGV</name>
    <name type="synonym">Cydia pomonella granulovirus</name>
    <dbReference type="NCBI Taxonomy" id="28289"/>
    <lineage>
        <taxon>Viruses</taxon>
        <taxon>Viruses incertae sedis</taxon>
        <taxon>Naldaviricetes</taxon>
        <taxon>Lefavirales</taxon>
        <taxon>Baculoviridae</taxon>
        <taxon>Betabaculovirus</taxon>
        <taxon>Betabaculovirus cypomonellae</taxon>
    </lineage>
</organism>
<dbReference type="InterPro" id="IPR027417">
    <property type="entry name" value="P-loop_NTPase"/>
</dbReference>
<dbReference type="EMBL" id="KM217573">
    <property type="protein sequence ID" value="AIU36665.1"/>
    <property type="molecule type" value="Genomic_DNA"/>
</dbReference>
<reference evidence="1" key="1">
    <citation type="journal article" date="2014" name="Proc. Natl. Acad. Sci. U.S.A.">
        <title>Baculovirus resistance in codling moth is virus isolate-dependent and the consequence of a mutation in viral gene pe38.</title>
        <authorList>
            <person name="Gebhardt M.M."/>
            <person name="Eberle K.E."/>
            <person name="Radtke P."/>
            <person name="Jehle J.A."/>
        </authorList>
    </citation>
    <scope>NUCLEOTIDE SEQUENCE</scope>
    <source>
        <strain evidence="1">CpGV-S</strain>
    </source>
</reference>
<dbReference type="EMBL" id="MN696166">
    <property type="protein sequence ID" value="QGY99470.1"/>
    <property type="molecule type" value="Genomic_DNA"/>
</dbReference>
<reference evidence="2" key="2">
    <citation type="journal article" date="2019" name="Virology">
        <title>Single nucleotide polymorphism (SNP) frequencies and distribution reveal complex genetic composition of seven novel natural isolates of Cydia pomonella granulovirus.</title>
        <authorList>
            <person name="Fan J."/>
            <person name="Wennmann J.T."/>
            <person name="Wang D."/>
            <person name="Jehle J.A."/>
        </authorList>
    </citation>
    <scope>NUCLEOTIDE SEQUENCE</scope>
    <source>
        <strain evidence="2">CpGV-JQ</strain>
        <strain evidence="3">CpGV-KS1</strain>
        <strain evidence="4">CpGV-WW</strain>
        <strain evidence="5">CpGV-ZY2</strain>
    </source>
</reference>
<name>A0A097P0K1_GVCP</name>
<evidence type="ECO:0000313" key="1">
    <source>
        <dbReference type="EMBL" id="AIU36665.1"/>
    </source>
</evidence>
<evidence type="ECO:0000313" key="4">
    <source>
        <dbReference type="EMBL" id="QGY99895.1"/>
    </source>
</evidence>